<evidence type="ECO:0000313" key="2">
    <source>
        <dbReference type="EMBL" id="KAK6956818.1"/>
    </source>
</evidence>
<name>A0AAX6MVZ6_9PEZI</name>
<evidence type="ECO:0000313" key="3">
    <source>
        <dbReference type="Proteomes" id="UP001369815"/>
    </source>
</evidence>
<evidence type="ECO:0000256" key="1">
    <source>
        <dbReference type="SAM" id="MobiDB-lite"/>
    </source>
</evidence>
<sequence>MAKNTFPKFMQHVTLYGNRILDEIDQCMERLRQGHRVDYNQVLQLYHIQAAAEAVLRYCRIGAEFPKPHNFDKLVEMQKKQDCIAATEAESKVSQKKQSCVEAEKEEEKEEGKEKKKEEDQDLKPEQEMETSFYSARHPVLAERQRRRSCSQLDFAPLEMNFSL</sequence>
<organism evidence="2 3">
    <name type="scientific">Daldinia eschscholtzii</name>
    <dbReference type="NCBI Taxonomy" id="292717"/>
    <lineage>
        <taxon>Eukaryota</taxon>
        <taxon>Fungi</taxon>
        <taxon>Dikarya</taxon>
        <taxon>Ascomycota</taxon>
        <taxon>Pezizomycotina</taxon>
        <taxon>Sordariomycetes</taxon>
        <taxon>Xylariomycetidae</taxon>
        <taxon>Xylariales</taxon>
        <taxon>Hypoxylaceae</taxon>
        <taxon>Daldinia</taxon>
    </lineage>
</organism>
<dbReference type="AlphaFoldDB" id="A0AAX6MVZ6"/>
<feature type="compositionally biased region" description="Basic and acidic residues" evidence="1">
    <location>
        <begin position="110"/>
        <end position="127"/>
    </location>
</feature>
<dbReference type="Proteomes" id="UP001369815">
    <property type="component" value="Unassembled WGS sequence"/>
</dbReference>
<dbReference type="EMBL" id="JBANMG010000002">
    <property type="protein sequence ID" value="KAK6956818.1"/>
    <property type="molecule type" value="Genomic_DNA"/>
</dbReference>
<protein>
    <recommendedName>
        <fullName evidence="4">HEPN domain-containing protein</fullName>
    </recommendedName>
</protein>
<evidence type="ECO:0008006" key="4">
    <source>
        <dbReference type="Google" id="ProtNLM"/>
    </source>
</evidence>
<reference evidence="2 3" key="1">
    <citation type="journal article" date="2024" name="Front Chem Biol">
        <title>Unveiling the potential of Daldinia eschscholtzii MFLUCC 19-0629 through bioactivity and bioinformatics studies for enhanced sustainable agriculture production.</title>
        <authorList>
            <person name="Brooks S."/>
            <person name="Weaver J.A."/>
            <person name="Klomchit A."/>
            <person name="Alharthi S.A."/>
            <person name="Onlamun T."/>
            <person name="Nurani R."/>
            <person name="Vong T.K."/>
            <person name="Alberti F."/>
            <person name="Greco C."/>
        </authorList>
    </citation>
    <scope>NUCLEOTIDE SEQUENCE [LARGE SCALE GENOMIC DNA]</scope>
    <source>
        <strain evidence="2">MFLUCC 19-0629</strain>
    </source>
</reference>
<keyword evidence="3" id="KW-1185">Reference proteome</keyword>
<feature type="region of interest" description="Disordered" evidence="1">
    <location>
        <begin position="88"/>
        <end position="148"/>
    </location>
</feature>
<proteinExistence type="predicted"/>
<gene>
    <name evidence="2" type="ORF">Daesc_002098</name>
</gene>
<accession>A0AAX6MVZ6</accession>
<comment type="caution">
    <text evidence="2">The sequence shown here is derived from an EMBL/GenBank/DDBJ whole genome shotgun (WGS) entry which is preliminary data.</text>
</comment>